<evidence type="ECO:0000256" key="1">
    <source>
        <dbReference type="SAM" id="Phobius"/>
    </source>
</evidence>
<reference evidence="2 3" key="1">
    <citation type="journal article" date="2011" name="Front. Microbiol.">
        <title>Genomic signatures of strain selection and enhancement in Bacillus atrophaeus var. globigii, a historical biowarfare simulant.</title>
        <authorList>
            <person name="Gibbons H.S."/>
            <person name="Broomall S.M."/>
            <person name="McNew L.A."/>
            <person name="Daligault H."/>
            <person name="Chapman C."/>
            <person name="Bruce D."/>
            <person name="Karavis M."/>
            <person name="Krepps M."/>
            <person name="McGregor P.A."/>
            <person name="Hong C."/>
            <person name="Park K.H."/>
            <person name="Akmal A."/>
            <person name="Feldman A."/>
            <person name="Lin J.S."/>
            <person name="Chang W.E."/>
            <person name="Higgs B.W."/>
            <person name="Demirev P."/>
            <person name="Lindquist J."/>
            <person name="Liem A."/>
            <person name="Fochler E."/>
            <person name="Read T.D."/>
            <person name="Tapia R."/>
            <person name="Johnson S."/>
            <person name="Bishop-Lilly K.A."/>
            <person name="Detter C."/>
            <person name="Han C."/>
            <person name="Sozhamannan S."/>
            <person name="Rosenzweig C.N."/>
            <person name="Skowronski E.W."/>
        </authorList>
    </citation>
    <scope>NUCLEOTIDE SEQUENCE [LARGE SCALE GENOMIC DNA]</scope>
    <source>
        <strain evidence="2 3">1942</strain>
    </source>
</reference>
<keyword evidence="1" id="KW-0812">Transmembrane</keyword>
<sequence>MLEMIKNFFLFTGGILQATTLLVVILIFLYVRKTKKKNKDSSGFMDDKHL</sequence>
<dbReference type="GeneID" id="92914992"/>
<keyword evidence="1" id="KW-0472">Membrane</keyword>
<dbReference type="RefSeq" id="WP_003326096.1">
    <property type="nucleotide sequence ID" value="NC_014639.1"/>
</dbReference>
<accession>A0ABM5M337</accession>
<keyword evidence="1" id="KW-1133">Transmembrane helix</keyword>
<protein>
    <submittedName>
        <fullName evidence="2">Uncharacterized protein</fullName>
    </submittedName>
</protein>
<dbReference type="EMBL" id="CP002207">
    <property type="protein sequence ID" value="ADP34589.1"/>
    <property type="molecule type" value="Genomic_DNA"/>
</dbReference>
<keyword evidence="3" id="KW-1185">Reference proteome</keyword>
<name>A0ABM5M337_BACA1</name>
<gene>
    <name evidence="2" type="ordered locus">BATR1942_18360</name>
</gene>
<proteinExistence type="predicted"/>
<feature type="transmembrane region" description="Helical" evidence="1">
    <location>
        <begin position="6"/>
        <end position="31"/>
    </location>
</feature>
<organism evidence="2 3">
    <name type="scientific">Bacillus atrophaeus (strain 1942)</name>
    <dbReference type="NCBI Taxonomy" id="720555"/>
    <lineage>
        <taxon>Bacteria</taxon>
        <taxon>Bacillati</taxon>
        <taxon>Bacillota</taxon>
        <taxon>Bacilli</taxon>
        <taxon>Bacillales</taxon>
        <taxon>Bacillaceae</taxon>
        <taxon>Bacillus</taxon>
    </lineage>
</organism>
<dbReference type="Proteomes" id="UP000006867">
    <property type="component" value="Chromosome"/>
</dbReference>
<evidence type="ECO:0000313" key="2">
    <source>
        <dbReference type="EMBL" id="ADP34589.1"/>
    </source>
</evidence>
<evidence type="ECO:0000313" key="3">
    <source>
        <dbReference type="Proteomes" id="UP000006867"/>
    </source>
</evidence>